<dbReference type="AlphaFoldDB" id="A0A0W7X6S1"/>
<evidence type="ECO:0008006" key="4">
    <source>
        <dbReference type="Google" id="ProtNLM"/>
    </source>
</evidence>
<reference evidence="2 3" key="1">
    <citation type="submission" date="2015-12" db="EMBL/GenBank/DDBJ databases">
        <title>Draft genome sequence of Streptomyces silvensis ATCC 53525, a producer of novel hormone antagonists.</title>
        <authorList>
            <person name="Johnston C.W."/>
            <person name="Li Y."/>
            <person name="Magarvey N.A."/>
        </authorList>
    </citation>
    <scope>NUCLEOTIDE SEQUENCE [LARGE SCALE GENOMIC DNA]</scope>
    <source>
        <strain evidence="2 3">ATCC 53525</strain>
    </source>
</reference>
<feature type="region of interest" description="Disordered" evidence="1">
    <location>
        <begin position="1"/>
        <end position="20"/>
    </location>
</feature>
<sequence>MDAVANPHQDARNHNTGRYERTLETAQRDARAAALRAEGRTYQEIGEDLGISKGAAMDACRRAVREAVQDSAKNLINLEVTRLEAMYDEVLDILQREHYVVSHGQIVRDDTGTALRDDEMKLKAIDRALRTRESFRKLLGLDAPSRVSIEAEQLGREIGRLLDSALGPDDTGDDTDA</sequence>
<protein>
    <recommendedName>
        <fullName evidence="4">RNA polymerase sigma factor 70 region 4 type 2 domain-containing protein</fullName>
    </recommendedName>
</protein>
<accession>A0A0W7X6S1</accession>
<dbReference type="STRING" id="1765722.AT728_19100"/>
<organism evidence="2 3">
    <name type="scientific">Streptomyces silvensis</name>
    <dbReference type="NCBI Taxonomy" id="1765722"/>
    <lineage>
        <taxon>Bacteria</taxon>
        <taxon>Bacillati</taxon>
        <taxon>Actinomycetota</taxon>
        <taxon>Actinomycetes</taxon>
        <taxon>Kitasatosporales</taxon>
        <taxon>Streptomycetaceae</taxon>
        <taxon>Streptomyces</taxon>
    </lineage>
</organism>
<dbReference type="Proteomes" id="UP000054804">
    <property type="component" value="Unassembled WGS sequence"/>
</dbReference>
<gene>
    <name evidence="2" type="ORF">AT728_19100</name>
</gene>
<comment type="caution">
    <text evidence="2">The sequence shown here is derived from an EMBL/GenBank/DDBJ whole genome shotgun (WGS) entry which is preliminary data.</text>
</comment>
<name>A0A0W7X6S1_9ACTN</name>
<feature type="compositionally biased region" description="Basic and acidic residues" evidence="1">
    <location>
        <begin position="9"/>
        <end position="20"/>
    </location>
</feature>
<dbReference type="EMBL" id="LOCL01000030">
    <property type="protein sequence ID" value="KUF18455.1"/>
    <property type="molecule type" value="Genomic_DNA"/>
</dbReference>
<proteinExistence type="predicted"/>
<evidence type="ECO:0000256" key="1">
    <source>
        <dbReference type="SAM" id="MobiDB-lite"/>
    </source>
</evidence>
<keyword evidence="3" id="KW-1185">Reference proteome</keyword>
<evidence type="ECO:0000313" key="2">
    <source>
        <dbReference type="EMBL" id="KUF18455.1"/>
    </source>
</evidence>
<evidence type="ECO:0000313" key="3">
    <source>
        <dbReference type="Proteomes" id="UP000054804"/>
    </source>
</evidence>